<dbReference type="InterPro" id="IPR008942">
    <property type="entry name" value="ENTH_VHS"/>
</dbReference>
<comment type="subcellular location">
    <subcellularLocation>
        <location evidence="1">Cytoplasmic vesicle</location>
        <location evidence="1">Clathrin-coated vesicle</location>
    </subcellularLocation>
</comment>
<dbReference type="STRING" id="33097.A0A150GRF2"/>
<evidence type="ECO:0000256" key="2">
    <source>
        <dbReference type="ARBA" id="ARBA00010130"/>
    </source>
</evidence>
<organism evidence="6 7">
    <name type="scientific">Gonium pectorale</name>
    <name type="common">Green alga</name>
    <dbReference type="NCBI Taxonomy" id="33097"/>
    <lineage>
        <taxon>Eukaryota</taxon>
        <taxon>Viridiplantae</taxon>
        <taxon>Chlorophyta</taxon>
        <taxon>core chlorophytes</taxon>
        <taxon>Chlorophyceae</taxon>
        <taxon>CS clade</taxon>
        <taxon>Chlamydomonadales</taxon>
        <taxon>Volvocaceae</taxon>
        <taxon>Gonium</taxon>
    </lineage>
</organism>
<dbReference type="OrthoDB" id="4033880at2759"/>
<feature type="region of interest" description="Disordered" evidence="4">
    <location>
        <begin position="215"/>
        <end position="289"/>
    </location>
</feature>
<name>A0A150GRF2_GONPE</name>
<dbReference type="GO" id="GO:0006897">
    <property type="term" value="P:endocytosis"/>
    <property type="evidence" value="ECO:0007669"/>
    <property type="project" value="TreeGrafter"/>
</dbReference>
<reference evidence="7" key="1">
    <citation type="journal article" date="2016" name="Nat. Commun.">
        <title>The Gonium pectorale genome demonstrates co-option of cell cycle regulation during the evolution of multicellularity.</title>
        <authorList>
            <person name="Hanschen E.R."/>
            <person name="Marriage T.N."/>
            <person name="Ferris P.J."/>
            <person name="Hamaji T."/>
            <person name="Toyoda A."/>
            <person name="Fujiyama A."/>
            <person name="Neme R."/>
            <person name="Noguchi H."/>
            <person name="Minakuchi Y."/>
            <person name="Suzuki M."/>
            <person name="Kawai-Toyooka H."/>
            <person name="Smith D.R."/>
            <person name="Sparks H."/>
            <person name="Anderson J."/>
            <person name="Bakaric R."/>
            <person name="Luria V."/>
            <person name="Karger A."/>
            <person name="Kirschner M.W."/>
            <person name="Durand P.M."/>
            <person name="Michod R.E."/>
            <person name="Nozaki H."/>
            <person name="Olson B.J."/>
        </authorList>
    </citation>
    <scope>NUCLEOTIDE SEQUENCE [LARGE SCALE GENOMIC DNA]</scope>
    <source>
        <strain evidence="7">NIES-2863</strain>
    </source>
</reference>
<evidence type="ECO:0000256" key="3">
    <source>
        <dbReference type="ARBA" id="ARBA00023329"/>
    </source>
</evidence>
<dbReference type="Gene3D" id="1.25.40.90">
    <property type="match status" value="1"/>
</dbReference>
<dbReference type="PANTHER" id="PTHR12276:SF45">
    <property type="entry name" value="CLATHRIN INTERACTOR 1"/>
    <property type="match status" value="1"/>
</dbReference>
<gene>
    <name evidence="6" type="ORF">GPECTOR_9g459</name>
</gene>
<dbReference type="GO" id="GO:0005543">
    <property type="term" value="F:phospholipid binding"/>
    <property type="evidence" value="ECO:0007669"/>
    <property type="project" value="TreeGrafter"/>
</dbReference>
<evidence type="ECO:0000256" key="4">
    <source>
        <dbReference type="SAM" id="MobiDB-lite"/>
    </source>
</evidence>
<dbReference type="InterPro" id="IPR013809">
    <property type="entry name" value="ENTH"/>
</dbReference>
<feature type="compositionally biased region" description="Low complexity" evidence="4">
    <location>
        <begin position="421"/>
        <end position="432"/>
    </location>
</feature>
<feature type="region of interest" description="Disordered" evidence="4">
    <location>
        <begin position="303"/>
        <end position="329"/>
    </location>
</feature>
<accession>A0A150GRF2</accession>
<sequence>MLGNIDFNSVLNTVVNKAKALALNVSEIELKVLDATNEEPWGPHGKDMQEIARAAEEPEKYNLIMNVISERLQMRDENWRLCYKALLLLEYLVKHGPWRVVDELNRSVSSLERLRDDFEYKDPQGRDQGINVRQRAGELALLVSNTDRVRQEREKAARNANKYKGVSSSDARFGGFGGGAGHGSSGYGSGGGGYGGYGGGSGGYGSGGGFGSGSGGFGGSSSDRPQGYGSTESVHRPGIHHGRSGSGSGGGNAFAPSTSVPQPPLRDGSSRSASAGPTGGSGEEADDPFEATRKRIERLKAEGQLQEQMATSAPPGLVDPAASGSKAPKKLSDIKINPAVAATFANIALAPSSSGSGSYPFANFASAPVPAPARAPGPPGAGLDAMFGVGGGTGASKPPTATSTAPGTRAPLPLDDFADFGAAPSTSTSSAGGNLGGASTASGPSKADPFAAAFATSSAPAAPAPVPASDPFASLSTLGGAGGGSMAPRKPDTPVPMFDAFGPPAMARTPQPAAAHPAPASDPFGAGADPFAAFPAPAATPHMANPSTVAPSSAGMPLAMNKAGAALGVVGHKNHDPFAGLGF</sequence>
<comment type="similarity">
    <text evidence="2">Belongs to the epsin family.</text>
</comment>
<dbReference type="PROSITE" id="PS50942">
    <property type="entry name" value="ENTH"/>
    <property type="match status" value="1"/>
</dbReference>
<dbReference type="GO" id="GO:0005886">
    <property type="term" value="C:plasma membrane"/>
    <property type="evidence" value="ECO:0007669"/>
    <property type="project" value="TreeGrafter"/>
</dbReference>
<dbReference type="Pfam" id="PF01417">
    <property type="entry name" value="ENTH"/>
    <property type="match status" value="1"/>
</dbReference>
<dbReference type="GO" id="GO:0005768">
    <property type="term" value="C:endosome"/>
    <property type="evidence" value="ECO:0007669"/>
    <property type="project" value="TreeGrafter"/>
</dbReference>
<dbReference type="SMART" id="SM00273">
    <property type="entry name" value="ENTH"/>
    <property type="match status" value="1"/>
</dbReference>
<evidence type="ECO:0000313" key="6">
    <source>
        <dbReference type="EMBL" id="KXZ52415.1"/>
    </source>
</evidence>
<dbReference type="GO" id="GO:0030276">
    <property type="term" value="F:clathrin binding"/>
    <property type="evidence" value="ECO:0007669"/>
    <property type="project" value="TreeGrafter"/>
</dbReference>
<dbReference type="GO" id="GO:0030125">
    <property type="term" value="C:clathrin vesicle coat"/>
    <property type="evidence" value="ECO:0007669"/>
    <property type="project" value="TreeGrafter"/>
</dbReference>
<dbReference type="PANTHER" id="PTHR12276">
    <property type="entry name" value="EPSIN/ENT-RELATED"/>
    <property type="match status" value="1"/>
</dbReference>
<keyword evidence="3" id="KW-0968">Cytoplasmic vesicle</keyword>
<feature type="region of interest" description="Disordered" evidence="4">
    <location>
        <begin position="388"/>
        <end position="445"/>
    </location>
</feature>
<comment type="caution">
    <text evidence="6">The sequence shown here is derived from an EMBL/GenBank/DDBJ whole genome shotgun (WGS) entry which is preliminary data.</text>
</comment>
<evidence type="ECO:0000313" key="7">
    <source>
        <dbReference type="Proteomes" id="UP000075714"/>
    </source>
</evidence>
<evidence type="ECO:0000259" key="5">
    <source>
        <dbReference type="PROSITE" id="PS50942"/>
    </source>
</evidence>
<dbReference type="AlphaFoldDB" id="A0A150GRF2"/>
<protein>
    <recommendedName>
        <fullName evidence="5">ENTH domain-containing protein</fullName>
    </recommendedName>
</protein>
<evidence type="ECO:0000256" key="1">
    <source>
        <dbReference type="ARBA" id="ARBA00004132"/>
    </source>
</evidence>
<dbReference type="Proteomes" id="UP000075714">
    <property type="component" value="Unassembled WGS sequence"/>
</dbReference>
<keyword evidence="7" id="KW-1185">Reference proteome</keyword>
<feature type="domain" description="ENTH" evidence="5">
    <location>
        <begin position="20"/>
        <end position="153"/>
    </location>
</feature>
<proteinExistence type="inferred from homology"/>
<dbReference type="CDD" id="cd03571">
    <property type="entry name" value="ENTH"/>
    <property type="match status" value="1"/>
</dbReference>
<dbReference type="FunFam" id="1.25.40.90:FF:000006">
    <property type="entry name" value="Clathrin interactor 1"/>
    <property type="match status" value="1"/>
</dbReference>
<dbReference type="SUPFAM" id="SSF48464">
    <property type="entry name" value="ENTH/VHS domain"/>
    <property type="match status" value="1"/>
</dbReference>
<dbReference type="EMBL" id="LSYV01000010">
    <property type="protein sequence ID" value="KXZ52415.1"/>
    <property type="molecule type" value="Genomic_DNA"/>
</dbReference>